<dbReference type="Pfam" id="PF00076">
    <property type="entry name" value="RRM_1"/>
    <property type="match status" value="1"/>
</dbReference>
<dbReference type="PROSITE" id="PS50102">
    <property type="entry name" value="RRM"/>
    <property type="match status" value="2"/>
</dbReference>
<proteinExistence type="predicted"/>
<dbReference type="CDD" id="cd12524">
    <property type="entry name" value="RRM1_MEI2_like"/>
    <property type="match status" value="1"/>
</dbReference>
<dbReference type="InterPro" id="IPR007201">
    <property type="entry name" value="Mei2-like_Rrm_C"/>
</dbReference>
<evidence type="ECO:0000313" key="7">
    <source>
        <dbReference type="Proteomes" id="UP000091857"/>
    </source>
</evidence>
<evidence type="ECO:0000313" key="6">
    <source>
        <dbReference type="EMBL" id="OAY29092.2"/>
    </source>
</evidence>
<dbReference type="InterPro" id="IPR012677">
    <property type="entry name" value="Nucleotide-bd_a/b_plait_sf"/>
</dbReference>
<dbReference type="InterPro" id="IPR035979">
    <property type="entry name" value="RBD_domain_sf"/>
</dbReference>
<dbReference type="SMART" id="SM00360">
    <property type="entry name" value="RRM"/>
    <property type="match status" value="2"/>
</dbReference>
<dbReference type="CDD" id="cd12529">
    <property type="entry name" value="RRM2_MEI2_like"/>
    <property type="match status" value="1"/>
</dbReference>
<organism evidence="6 7">
    <name type="scientific">Manihot esculenta</name>
    <name type="common">Cassava</name>
    <name type="synonym">Jatropha manihot</name>
    <dbReference type="NCBI Taxonomy" id="3983"/>
    <lineage>
        <taxon>Eukaryota</taxon>
        <taxon>Viridiplantae</taxon>
        <taxon>Streptophyta</taxon>
        <taxon>Embryophyta</taxon>
        <taxon>Tracheophyta</taxon>
        <taxon>Spermatophyta</taxon>
        <taxon>Magnoliopsida</taxon>
        <taxon>eudicotyledons</taxon>
        <taxon>Gunneridae</taxon>
        <taxon>Pentapetalae</taxon>
        <taxon>rosids</taxon>
        <taxon>fabids</taxon>
        <taxon>Malpighiales</taxon>
        <taxon>Euphorbiaceae</taxon>
        <taxon>Crotonoideae</taxon>
        <taxon>Manihoteae</taxon>
        <taxon>Manihot</taxon>
    </lineage>
</organism>
<comment type="caution">
    <text evidence="6">The sequence shown here is derived from an EMBL/GenBank/DDBJ whole genome shotgun (WGS) entry which is preliminary data.</text>
</comment>
<dbReference type="EMBL" id="CM004401">
    <property type="protein sequence ID" value="OAY29092.2"/>
    <property type="molecule type" value="Genomic_DNA"/>
</dbReference>
<dbReference type="FunFam" id="3.30.70.330:FF:000101">
    <property type="entry name" value="Protein MEI2-like 1"/>
    <property type="match status" value="1"/>
</dbReference>
<dbReference type="GO" id="GO:0003723">
    <property type="term" value="F:RNA binding"/>
    <property type="evidence" value="ECO:0007669"/>
    <property type="project" value="UniProtKB-UniRule"/>
</dbReference>
<evidence type="ECO:0000256" key="3">
    <source>
        <dbReference type="ARBA" id="ARBA00023254"/>
    </source>
</evidence>
<keyword evidence="3" id="KW-0469">Meiosis</keyword>
<keyword evidence="1" id="KW-0677">Repeat</keyword>
<evidence type="ECO:0000259" key="5">
    <source>
        <dbReference type="PROSITE" id="PS50102"/>
    </source>
</evidence>
<dbReference type="GO" id="GO:0051321">
    <property type="term" value="P:meiotic cell cycle"/>
    <property type="evidence" value="ECO:0007669"/>
    <property type="project" value="UniProtKB-KW"/>
</dbReference>
<dbReference type="PANTHER" id="PTHR23189">
    <property type="entry name" value="RNA RECOGNITION MOTIF-CONTAINING"/>
    <property type="match status" value="1"/>
</dbReference>
<reference evidence="7" key="1">
    <citation type="journal article" date="2016" name="Nat. Biotechnol.">
        <title>Sequencing wild and cultivated cassava and related species reveals extensive interspecific hybridization and genetic diversity.</title>
        <authorList>
            <person name="Bredeson J.V."/>
            <person name="Lyons J.B."/>
            <person name="Prochnik S.E."/>
            <person name="Wu G.A."/>
            <person name="Ha C.M."/>
            <person name="Edsinger-Gonzales E."/>
            <person name="Grimwood J."/>
            <person name="Schmutz J."/>
            <person name="Rabbi I.Y."/>
            <person name="Egesi C."/>
            <person name="Nauluvula P."/>
            <person name="Lebot V."/>
            <person name="Ndunguru J."/>
            <person name="Mkamilo G."/>
            <person name="Bart R.S."/>
            <person name="Setter T.L."/>
            <person name="Gleadow R.M."/>
            <person name="Kulakow P."/>
            <person name="Ferguson M.E."/>
            <person name="Rounsley S."/>
            <person name="Rokhsar D.S."/>
        </authorList>
    </citation>
    <scope>NUCLEOTIDE SEQUENCE [LARGE SCALE GENOMIC DNA]</scope>
    <source>
        <strain evidence="7">cv. AM560-2</strain>
    </source>
</reference>
<keyword evidence="2 4" id="KW-0694">RNA-binding</keyword>
<dbReference type="InterPro" id="IPR000504">
    <property type="entry name" value="RRM_dom"/>
</dbReference>
<gene>
    <name evidence="6" type="ORF">MANES_15G111000v8</name>
</gene>
<dbReference type="SUPFAM" id="SSF54928">
    <property type="entry name" value="RNA-binding domain, RBD"/>
    <property type="match status" value="2"/>
</dbReference>
<dbReference type="Gene3D" id="3.30.70.330">
    <property type="match status" value="2"/>
</dbReference>
<dbReference type="AlphaFoldDB" id="A0A2C9UFA6"/>
<evidence type="ECO:0000256" key="4">
    <source>
        <dbReference type="PROSITE-ProRule" id="PRU00176"/>
    </source>
</evidence>
<dbReference type="InterPro" id="IPR034453">
    <property type="entry name" value="MEI2-like_RRM1"/>
</dbReference>
<evidence type="ECO:0000256" key="1">
    <source>
        <dbReference type="ARBA" id="ARBA00022737"/>
    </source>
</evidence>
<dbReference type="Proteomes" id="UP000091857">
    <property type="component" value="Chromosome 15"/>
</dbReference>
<protein>
    <recommendedName>
        <fullName evidence="5">RRM domain-containing protein</fullName>
    </recommendedName>
</protein>
<sequence length="280" mass="31432">MYARSNAFKSPLSPLFSRSTNPMKDLSLFFFKNSVASKMRKGIRNICHGDGSTSTLNQNTSPNNNNFYTHTSGTSAATPPPPSLEEMILQLELEEEISRNAKLDHDLVAMRGGRMSCVSSSDILRSARNAALSQYPRFSLDGRDAMYRSSFRRSSPSPSSRVKSQLPPILAGETVVWCKPGVVAKLMGLEAIPVPVIRERNRKETLSSIIKRQNLRRKAQRHEMERRLSSADHIRMHICDHRGRGRGRMASCLNTTEPPIDGGGWPTRRFRCKNSNLMMP</sequence>
<name>A0A2C9UFA6_MANES</name>
<evidence type="ECO:0000256" key="2">
    <source>
        <dbReference type="ARBA" id="ARBA00022884"/>
    </source>
</evidence>
<keyword evidence="7" id="KW-1185">Reference proteome</keyword>
<dbReference type="Pfam" id="PF04059">
    <property type="entry name" value="RRM_2"/>
    <property type="match status" value="1"/>
</dbReference>
<accession>A0A2C9UFA6</accession>